<evidence type="ECO:0000259" key="1">
    <source>
        <dbReference type="Pfam" id="PF08818"/>
    </source>
</evidence>
<organism evidence="2 3">
    <name type="scientific">Fusibacter paucivorans</name>
    <dbReference type="NCBI Taxonomy" id="76009"/>
    <lineage>
        <taxon>Bacteria</taxon>
        <taxon>Bacillati</taxon>
        <taxon>Bacillota</taxon>
        <taxon>Clostridia</taxon>
        <taxon>Eubacteriales</taxon>
        <taxon>Eubacteriales Family XII. Incertae Sedis</taxon>
        <taxon>Fusibacter</taxon>
    </lineage>
</organism>
<protein>
    <submittedName>
        <fullName evidence="2">DUF1801 domain-containing protein</fullName>
    </submittedName>
</protein>
<dbReference type="SUPFAM" id="SSF159888">
    <property type="entry name" value="YdhG-like"/>
    <property type="match status" value="1"/>
</dbReference>
<proteinExistence type="predicted"/>
<dbReference type="InterPro" id="IPR014922">
    <property type="entry name" value="YdhG-like"/>
</dbReference>
<dbReference type="RefSeq" id="WP_213238590.1">
    <property type="nucleotide sequence ID" value="NZ_JAHBCL010000056.1"/>
</dbReference>
<dbReference type="Proteomes" id="UP000746471">
    <property type="component" value="Unassembled WGS sequence"/>
</dbReference>
<name>A0ABS5PU86_9FIRM</name>
<reference evidence="2 3" key="1">
    <citation type="submission" date="2021-05" db="EMBL/GenBank/DDBJ databases">
        <title>Fusibacter ferrireducens sp. nov., an anaerobic, sulfur- and Fe-reducing bacterium isolated from the mangrove sediment.</title>
        <authorList>
            <person name="Qiu D."/>
        </authorList>
    </citation>
    <scope>NUCLEOTIDE SEQUENCE [LARGE SCALE GENOMIC DNA]</scope>
    <source>
        <strain evidence="2 3">DSM 12116</strain>
    </source>
</reference>
<keyword evidence="3" id="KW-1185">Reference proteome</keyword>
<comment type="caution">
    <text evidence="2">The sequence shown here is derived from an EMBL/GenBank/DDBJ whole genome shotgun (WGS) entry which is preliminary data.</text>
</comment>
<dbReference type="EMBL" id="JAHBCL010000056">
    <property type="protein sequence ID" value="MBS7528735.1"/>
    <property type="molecule type" value="Genomic_DNA"/>
</dbReference>
<evidence type="ECO:0000313" key="3">
    <source>
        <dbReference type="Proteomes" id="UP000746471"/>
    </source>
</evidence>
<gene>
    <name evidence="2" type="ORF">KHM83_18870</name>
</gene>
<dbReference type="Pfam" id="PF08818">
    <property type="entry name" value="DUF1801"/>
    <property type="match status" value="1"/>
</dbReference>
<feature type="domain" description="YdhG-like" evidence="1">
    <location>
        <begin position="20"/>
        <end position="107"/>
    </location>
</feature>
<dbReference type="Gene3D" id="3.90.1150.200">
    <property type="match status" value="1"/>
</dbReference>
<accession>A0ABS5PU86</accession>
<evidence type="ECO:0000313" key="2">
    <source>
        <dbReference type="EMBL" id="MBS7528735.1"/>
    </source>
</evidence>
<sequence>MDNYENCIVQYILDQPERIRPLLNQIRDSIRKVLPNAEERISWRMPTYWDGHNIIHFAAFKNHIGLYPGPDAIVYFAEELKEYKTSKGAIQFPYDRPLPLELITRITAWCYETGNHH</sequence>